<proteinExistence type="inferred from homology"/>
<feature type="domain" description="Thioesterase TesA-like" evidence="3">
    <location>
        <begin position="25"/>
        <end position="248"/>
    </location>
</feature>
<reference evidence="4" key="1">
    <citation type="submission" date="2022-06" db="EMBL/GenBank/DDBJ databases">
        <title>Sequencing the genomes of 1000 actinobacteria strains.</title>
        <authorList>
            <person name="Klenk H.-P."/>
        </authorList>
    </citation>
    <scope>NUCLEOTIDE SEQUENCE</scope>
    <source>
        <strain evidence="4">DSM 46694</strain>
    </source>
</reference>
<dbReference type="InterPro" id="IPR020802">
    <property type="entry name" value="TesA-like"/>
</dbReference>
<dbReference type="GO" id="GO:0016787">
    <property type="term" value="F:hydrolase activity"/>
    <property type="evidence" value="ECO:0007669"/>
    <property type="project" value="UniProtKB-KW"/>
</dbReference>
<organism evidence="4 5">
    <name type="scientific">Nonomuraea thailandensis</name>
    <dbReference type="NCBI Taxonomy" id="1188745"/>
    <lineage>
        <taxon>Bacteria</taxon>
        <taxon>Bacillati</taxon>
        <taxon>Actinomycetota</taxon>
        <taxon>Actinomycetes</taxon>
        <taxon>Streptosporangiales</taxon>
        <taxon>Streptosporangiaceae</taxon>
        <taxon>Nonomuraea</taxon>
    </lineage>
</organism>
<keyword evidence="5" id="KW-1185">Reference proteome</keyword>
<dbReference type="InterPro" id="IPR012223">
    <property type="entry name" value="TEII"/>
</dbReference>
<evidence type="ECO:0000313" key="4">
    <source>
        <dbReference type="EMBL" id="MCP2353462.1"/>
    </source>
</evidence>
<evidence type="ECO:0000256" key="2">
    <source>
        <dbReference type="ARBA" id="ARBA00022801"/>
    </source>
</evidence>
<dbReference type="PANTHER" id="PTHR11487">
    <property type="entry name" value="THIOESTERASE"/>
    <property type="match status" value="1"/>
</dbReference>
<sequence>MSRRPRHDVSVLRPLTRPKARRTLVCLSFCGGGTGPYREWAAVLDAGTDLALVCYPGREGRYSEPYARTWDEMATDAATVVRTAAGDKPYVLFGHSMGGWMAFEVAARLEEEGGPRPAALAASACNAPHRGLTERDTFPSMSDSEDELIAWMRTGGLLPGYITTDADLLEMAVDLMRADIAVRDTYRYTPGAFTTAPTQVMHGVDDTVIDPAVAEEWAAVCRDDLTVTTLPGGHFYTPEVWRRLPTYIKALTPDLSVRH</sequence>
<dbReference type="Pfam" id="PF00975">
    <property type="entry name" value="Thioesterase"/>
    <property type="match status" value="1"/>
</dbReference>
<dbReference type="Proteomes" id="UP001139648">
    <property type="component" value="Unassembled WGS sequence"/>
</dbReference>
<dbReference type="SMART" id="SM00824">
    <property type="entry name" value="PKS_TE"/>
    <property type="match status" value="1"/>
</dbReference>
<dbReference type="RefSeq" id="WP_253740015.1">
    <property type="nucleotide sequence ID" value="NZ_BAABKA010000020.1"/>
</dbReference>
<comment type="similarity">
    <text evidence="1">Belongs to the thioesterase family.</text>
</comment>
<dbReference type="PANTHER" id="PTHR11487:SF0">
    <property type="entry name" value="S-ACYL FATTY ACID SYNTHASE THIOESTERASE, MEDIUM CHAIN"/>
    <property type="match status" value="1"/>
</dbReference>
<dbReference type="SUPFAM" id="SSF53474">
    <property type="entry name" value="alpha/beta-Hydrolases"/>
    <property type="match status" value="1"/>
</dbReference>
<keyword evidence="2" id="KW-0378">Hydrolase</keyword>
<dbReference type="EMBL" id="JAMZEB010000001">
    <property type="protein sequence ID" value="MCP2353462.1"/>
    <property type="molecule type" value="Genomic_DNA"/>
</dbReference>
<dbReference type="InterPro" id="IPR001031">
    <property type="entry name" value="Thioesterase"/>
</dbReference>
<dbReference type="AlphaFoldDB" id="A0A9X2G6J7"/>
<dbReference type="Gene3D" id="3.40.50.1820">
    <property type="entry name" value="alpha/beta hydrolase"/>
    <property type="match status" value="1"/>
</dbReference>
<name>A0A9X2G6J7_9ACTN</name>
<accession>A0A9X2G6J7</accession>
<protein>
    <submittedName>
        <fullName evidence="4">Surfactin synthase thioesterase subunit</fullName>
    </submittedName>
</protein>
<dbReference type="InterPro" id="IPR029058">
    <property type="entry name" value="AB_hydrolase_fold"/>
</dbReference>
<evidence type="ECO:0000259" key="3">
    <source>
        <dbReference type="SMART" id="SM00824"/>
    </source>
</evidence>
<gene>
    <name evidence="4" type="ORF">HD597_000482</name>
</gene>
<evidence type="ECO:0000313" key="5">
    <source>
        <dbReference type="Proteomes" id="UP001139648"/>
    </source>
</evidence>
<evidence type="ECO:0000256" key="1">
    <source>
        <dbReference type="ARBA" id="ARBA00007169"/>
    </source>
</evidence>
<comment type="caution">
    <text evidence="4">The sequence shown here is derived from an EMBL/GenBank/DDBJ whole genome shotgun (WGS) entry which is preliminary data.</text>
</comment>
<dbReference type="GO" id="GO:0008610">
    <property type="term" value="P:lipid biosynthetic process"/>
    <property type="evidence" value="ECO:0007669"/>
    <property type="project" value="TreeGrafter"/>
</dbReference>